<evidence type="ECO:0000256" key="3">
    <source>
        <dbReference type="ARBA" id="ARBA00022448"/>
    </source>
</evidence>
<evidence type="ECO:0000256" key="7">
    <source>
        <dbReference type="ARBA" id="ARBA00023136"/>
    </source>
</evidence>
<dbReference type="GO" id="GO:0005886">
    <property type="term" value="C:plasma membrane"/>
    <property type="evidence" value="ECO:0007669"/>
    <property type="project" value="UniProtKB-SubCell"/>
</dbReference>
<dbReference type="InterPro" id="IPR002549">
    <property type="entry name" value="AI-2E-like"/>
</dbReference>
<dbReference type="Pfam" id="PF01594">
    <property type="entry name" value="AI-2E_transport"/>
    <property type="match status" value="1"/>
</dbReference>
<evidence type="ECO:0000256" key="4">
    <source>
        <dbReference type="ARBA" id="ARBA00022475"/>
    </source>
</evidence>
<feature type="transmembrane region" description="Helical" evidence="8">
    <location>
        <begin position="252"/>
        <end position="277"/>
    </location>
</feature>
<feature type="transmembrane region" description="Helical" evidence="8">
    <location>
        <begin position="329"/>
        <end position="362"/>
    </location>
</feature>
<feature type="transmembrane region" description="Helical" evidence="8">
    <location>
        <begin position="90"/>
        <end position="111"/>
    </location>
</feature>
<sequence length="385" mass="41128">MFGRQRPRTQATQAVTMNSAHTPRRLWSDGFGTLATRSIQLIAVVILAAGLVVTFRSLSLVFIPVLLALIFACAFEPLMARLRPRLRPTLSTIIVLLAIVLIVGGLGWAMVSAVRHQWDDLYEQAQAGVQQVIAWVQTLPFAPDQEQIDEWFATVTDFITSAQFGQTVGSGAVAGVGALANFVTGFVLLVVVLFFFLKDGPELWRFLTRPFEGEWYARVRRAGSKTVDTFGAYLRGTAAVAAVDAIGIGIGLLVLGVPLAFPLTILVFLLAFIPIVGATVAGILAALVALVANGPVVALIVIAIVVVVNQLEGNFLQPLLMGRALKLHSLVVLIALTVGTVLGGILGAVLAAPFAAVVWGIVQVWDGPETPARWARDNKKPAVRT</sequence>
<evidence type="ECO:0000313" key="10">
    <source>
        <dbReference type="Proteomes" id="UP000422989"/>
    </source>
</evidence>
<evidence type="ECO:0000313" key="9">
    <source>
        <dbReference type="EMBL" id="QGU27737.1"/>
    </source>
</evidence>
<evidence type="ECO:0000256" key="8">
    <source>
        <dbReference type="SAM" id="Phobius"/>
    </source>
</evidence>
<keyword evidence="10" id="KW-1185">Reference proteome</keyword>
<dbReference type="AlphaFoldDB" id="A0A6I6E4Q6"/>
<feature type="transmembrane region" description="Helical" evidence="8">
    <location>
        <begin position="172"/>
        <end position="197"/>
    </location>
</feature>
<dbReference type="OrthoDB" id="9784366at2"/>
<feature type="transmembrane region" description="Helical" evidence="8">
    <location>
        <begin position="283"/>
        <end position="308"/>
    </location>
</feature>
<evidence type="ECO:0000256" key="6">
    <source>
        <dbReference type="ARBA" id="ARBA00022989"/>
    </source>
</evidence>
<feature type="transmembrane region" description="Helical" evidence="8">
    <location>
        <begin position="34"/>
        <end position="55"/>
    </location>
</feature>
<keyword evidence="4" id="KW-1003">Cell membrane</keyword>
<feature type="transmembrane region" description="Helical" evidence="8">
    <location>
        <begin position="61"/>
        <end position="78"/>
    </location>
</feature>
<keyword evidence="5 8" id="KW-0812">Transmembrane</keyword>
<comment type="similarity">
    <text evidence="2">Belongs to the autoinducer-2 exporter (AI-2E) (TC 2.A.86) family.</text>
</comment>
<proteinExistence type="inferred from homology"/>
<reference evidence="9 10" key="1">
    <citation type="submission" date="2018-09" db="EMBL/GenBank/DDBJ databases">
        <title>Whole genome sequencing of Microbacterium oryzae strain MB-10T.</title>
        <authorList>
            <person name="Das S.K."/>
        </authorList>
    </citation>
    <scope>NUCLEOTIDE SEQUENCE [LARGE SCALE GENOMIC DNA]</scope>
    <source>
        <strain evidence="9 10">MB-10</strain>
    </source>
</reference>
<protein>
    <submittedName>
        <fullName evidence="9">AI-2E family transporter</fullName>
    </submittedName>
</protein>
<gene>
    <name evidence="9" type="ORF">D7D94_08685</name>
</gene>
<organism evidence="9 10">
    <name type="scientific">Microbacterium oryzae</name>
    <dbReference type="NCBI Taxonomy" id="743009"/>
    <lineage>
        <taxon>Bacteria</taxon>
        <taxon>Bacillati</taxon>
        <taxon>Actinomycetota</taxon>
        <taxon>Actinomycetes</taxon>
        <taxon>Micrococcales</taxon>
        <taxon>Microbacteriaceae</taxon>
        <taxon>Microbacterium</taxon>
    </lineage>
</organism>
<accession>A0A6I6E4Q6</accession>
<keyword evidence="6 8" id="KW-1133">Transmembrane helix</keyword>
<name>A0A6I6E4Q6_9MICO</name>
<evidence type="ECO:0000256" key="5">
    <source>
        <dbReference type="ARBA" id="ARBA00022692"/>
    </source>
</evidence>
<keyword evidence="7 8" id="KW-0472">Membrane</keyword>
<dbReference type="EMBL" id="CP032550">
    <property type="protein sequence ID" value="QGU27737.1"/>
    <property type="molecule type" value="Genomic_DNA"/>
</dbReference>
<dbReference type="PANTHER" id="PTHR21716">
    <property type="entry name" value="TRANSMEMBRANE PROTEIN"/>
    <property type="match status" value="1"/>
</dbReference>
<evidence type="ECO:0000256" key="1">
    <source>
        <dbReference type="ARBA" id="ARBA00004651"/>
    </source>
</evidence>
<comment type="subcellular location">
    <subcellularLocation>
        <location evidence="1">Cell membrane</location>
        <topology evidence="1">Multi-pass membrane protein</topology>
    </subcellularLocation>
</comment>
<dbReference type="KEGG" id="moj:D7D94_08685"/>
<dbReference type="PANTHER" id="PTHR21716:SF53">
    <property type="entry name" value="PERMEASE PERM-RELATED"/>
    <property type="match status" value="1"/>
</dbReference>
<dbReference type="Proteomes" id="UP000422989">
    <property type="component" value="Chromosome"/>
</dbReference>
<dbReference type="GO" id="GO:0055085">
    <property type="term" value="P:transmembrane transport"/>
    <property type="evidence" value="ECO:0007669"/>
    <property type="project" value="TreeGrafter"/>
</dbReference>
<keyword evidence="3" id="KW-0813">Transport</keyword>
<evidence type="ECO:0000256" key="2">
    <source>
        <dbReference type="ARBA" id="ARBA00009773"/>
    </source>
</evidence>